<dbReference type="GO" id="GO:0071978">
    <property type="term" value="P:bacterial-type flagellum-dependent swarming motility"/>
    <property type="evidence" value="ECO:0007669"/>
    <property type="project" value="TreeGrafter"/>
</dbReference>
<reference key="1">
    <citation type="submission" date="2010-11" db="EMBL/GenBank/DDBJ databases">
        <title>The complete genome of chromosome of Calditerrivibrio nitroreducens DSM 19672.</title>
        <authorList>
            <consortium name="US DOE Joint Genome Institute (JGI-PGF)"/>
            <person name="Lucas S."/>
            <person name="Copeland A."/>
            <person name="Lapidus A."/>
            <person name="Bruce D."/>
            <person name="Goodwin L."/>
            <person name="Pitluck S."/>
            <person name="Kyrpides N."/>
            <person name="Mavromatis K."/>
            <person name="Ivanova N."/>
            <person name="Mikhailova N."/>
            <person name="Zeytun A."/>
            <person name="Brettin T."/>
            <person name="Detter J.C."/>
            <person name="Tapia R."/>
            <person name="Han C."/>
            <person name="Land M."/>
            <person name="Hauser L."/>
            <person name="Markowitz V."/>
            <person name="Cheng J.-F."/>
            <person name="Hugenholtz P."/>
            <person name="Woyke T."/>
            <person name="Wu D."/>
            <person name="Spring S."/>
            <person name="Schroeder M."/>
            <person name="Brambilla E."/>
            <person name="Klenk H.-P."/>
            <person name="Eisen J.A."/>
        </authorList>
    </citation>
    <scope>NUCLEOTIDE SEQUENCE [LARGE SCALE GENOMIC DNA]</scope>
    <source>
        <strain>DSM 19672</strain>
    </source>
</reference>
<dbReference type="PANTHER" id="PTHR30435">
    <property type="entry name" value="FLAGELLAR PROTEIN"/>
    <property type="match status" value="1"/>
</dbReference>
<dbReference type="GO" id="GO:0009425">
    <property type="term" value="C:bacterial-type flagellum basal body"/>
    <property type="evidence" value="ECO:0007669"/>
    <property type="project" value="UniProtKB-SubCell"/>
</dbReference>
<dbReference type="InterPro" id="IPR020013">
    <property type="entry name" value="Flagellar_FlgE/F/G"/>
</dbReference>
<accession>E4TJ20</accession>
<dbReference type="OrthoDB" id="9804559at2"/>
<dbReference type="Pfam" id="PF22692">
    <property type="entry name" value="LlgE_F_G_D1"/>
    <property type="match status" value="1"/>
</dbReference>
<dbReference type="RefSeq" id="WP_013451364.1">
    <property type="nucleotide sequence ID" value="NC_014758.1"/>
</dbReference>
<dbReference type="STRING" id="768670.Calni_1244"/>
<dbReference type="PROSITE" id="PS00588">
    <property type="entry name" value="FLAGELLA_BB_ROD"/>
    <property type="match status" value="1"/>
</dbReference>
<organism evidence="7 8">
    <name type="scientific">Calditerrivibrio nitroreducens (strain DSM 19672 / NBRC 101217 / Yu37-1)</name>
    <dbReference type="NCBI Taxonomy" id="768670"/>
    <lineage>
        <taxon>Bacteria</taxon>
        <taxon>Pseudomonadati</taxon>
        <taxon>Deferribacterota</taxon>
        <taxon>Deferribacteres</taxon>
        <taxon>Deferribacterales</taxon>
        <taxon>Calditerrivibrionaceae</taxon>
    </lineage>
</organism>
<evidence type="ECO:0000256" key="4">
    <source>
        <dbReference type="RuleBase" id="RU362116"/>
    </source>
</evidence>
<evidence type="ECO:0000259" key="6">
    <source>
        <dbReference type="Pfam" id="PF22692"/>
    </source>
</evidence>
<dbReference type="InterPro" id="IPR053967">
    <property type="entry name" value="LlgE_F_G-like_D1"/>
</dbReference>
<evidence type="ECO:0000313" key="7">
    <source>
        <dbReference type="EMBL" id="ADR19152.1"/>
    </source>
</evidence>
<comment type="subcellular location">
    <subcellularLocation>
        <location evidence="1 4">Bacterial flagellum basal body</location>
    </subcellularLocation>
</comment>
<dbReference type="HOGENOM" id="CLU_013687_0_0_0"/>
<dbReference type="Proteomes" id="UP000007039">
    <property type="component" value="Chromosome"/>
</dbReference>
<keyword evidence="3 4" id="KW-0975">Bacterial flagellum</keyword>
<gene>
    <name evidence="7" type="ordered locus">Calni_1244</name>
</gene>
<dbReference type="eggNOG" id="COG4786">
    <property type="taxonomic scope" value="Bacteria"/>
</dbReference>
<evidence type="ECO:0000259" key="5">
    <source>
        <dbReference type="Pfam" id="PF06429"/>
    </source>
</evidence>
<evidence type="ECO:0000256" key="1">
    <source>
        <dbReference type="ARBA" id="ARBA00004117"/>
    </source>
</evidence>
<dbReference type="EMBL" id="CP002347">
    <property type="protein sequence ID" value="ADR19152.1"/>
    <property type="molecule type" value="Genomic_DNA"/>
</dbReference>
<comment type="similarity">
    <text evidence="2 4">Belongs to the flagella basal body rod proteins family.</text>
</comment>
<name>E4TJ20_CALNY</name>
<dbReference type="SUPFAM" id="SSF117143">
    <property type="entry name" value="Flagellar hook protein flgE"/>
    <property type="match status" value="1"/>
</dbReference>
<dbReference type="InterPro" id="IPR037925">
    <property type="entry name" value="FlgE/F/G-like"/>
</dbReference>
<dbReference type="AlphaFoldDB" id="E4TJ20"/>
<feature type="domain" description="Flagellar basal-body/hook protein C-terminal" evidence="5">
    <location>
        <begin position="160"/>
        <end position="203"/>
    </location>
</feature>
<feature type="domain" description="Flagellar hook protein FlgE/F/G-like D1" evidence="6">
    <location>
        <begin position="73"/>
        <end position="133"/>
    </location>
</feature>
<dbReference type="PANTHER" id="PTHR30435:SF19">
    <property type="entry name" value="FLAGELLAR BASAL-BODY ROD PROTEIN FLGG"/>
    <property type="match status" value="1"/>
</dbReference>
<proteinExistence type="inferred from homology"/>
<keyword evidence="8" id="KW-1185">Reference proteome</keyword>
<dbReference type="KEGG" id="cni:Calni_1244"/>
<protein>
    <submittedName>
        <fullName evidence="7">Fagellar hook-basal body protein</fullName>
    </submittedName>
</protein>
<evidence type="ECO:0000256" key="3">
    <source>
        <dbReference type="ARBA" id="ARBA00023143"/>
    </source>
</evidence>
<dbReference type="InterPro" id="IPR019776">
    <property type="entry name" value="Flagellar_basal_body_rod_CS"/>
</dbReference>
<sequence length="206" mass="22217">MIPGLFYALSAISAGNKKYGVTANNIANISSTAFKGKIAHLKEFSKGGVELYSVTSNEGIGYFINTGRPLDLAINGDGYFKFTDGNKEVYSRMGILSIDKNGEMVDVSGRRVGINVGTSPDNVHIDNKGNVYVDGEVKGKLQIYNQNGGVVPDSNYEILSGFLEASNVDIAKEMVESITNFRYIQANVKTVKTVDEMLGNIVNIVG</sequence>
<reference evidence="7 8" key="2">
    <citation type="journal article" date="2011" name="Stand. Genomic Sci.">
        <title>Complete genome sequence of Calditerrivibrio nitroreducens type strain (Yu37-1).</title>
        <authorList>
            <person name="Pitluck S."/>
            <person name="Sikorski J."/>
            <person name="Zeytun A."/>
            <person name="Lapidus A."/>
            <person name="Nolan M."/>
            <person name="Lucas S."/>
            <person name="Hammon N."/>
            <person name="Deshpande S."/>
            <person name="Cheng J.F."/>
            <person name="Tapia R."/>
            <person name="Han C."/>
            <person name="Goodwin L."/>
            <person name="Liolios K."/>
            <person name="Pagani I."/>
            <person name="Ivanova N."/>
            <person name="Mavromatis K."/>
            <person name="Pati A."/>
            <person name="Chen A."/>
            <person name="Palaniappan K."/>
            <person name="Hauser L."/>
            <person name="Chang Y.J."/>
            <person name="Jeffries C.D."/>
            <person name="Detter J.C."/>
            <person name="Brambilla E."/>
            <person name="Djao O.D."/>
            <person name="Rohde M."/>
            <person name="Spring S."/>
            <person name="Goker M."/>
            <person name="Woyke T."/>
            <person name="Bristow J."/>
            <person name="Eisen J.A."/>
            <person name="Markowitz V."/>
            <person name="Hugenholtz P."/>
            <person name="Kyrpides N.C."/>
            <person name="Klenk H.P."/>
            <person name="Land M."/>
        </authorList>
    </citation>
    <scope>NUCLEOTIDE SEQUENCE [LARGE SCALE GENOMIC DNA]</scope>
    <source>
        <strain evidence="8">DSM 19672 / NBRC 101217 / Yu37-1</strain>
    </source>
</reference>
<dbReference type="InterPro" id="IPR010930">
    <property type="entry name" value="Flg_bb/hook_C_dom"/>
</dbReference>
<dbReference type="NCBIfam" id="TIGR03506">
    <property type="entry name" value="FlgEFG_subfam"/>
    <property type="match status" value="1"/>
</dbReference>
<evidence type="ECO:0000313" key="8">
    <source>
        <dbReference type="Proteomes" id="UP000007039"/>
    </source>
</evidence>
<evidence type="ECO:0000256" key="2">
    <source>
        <dbReference type="ARBA" id="ARBA00009677"/>
    </source>
</evidence>
<dbReference type="Pfam" id="PF06429">
    <property type="entry name" value="Flg_bbr_C"/>
    <property type="match status" value="1"/>
</dbReference>